<name>A0A6A6JX30_WESOR</name>
<organism evidence="2 3">
    <name type="scientific">Westerdykella ornata</name>
    <dbReference type="NCBI Taxonomy" id="318751"/>
    <lineage>
        <taxon>Eukaryota</taxon>
        <taxon>Fungi</taxon>
        <taxon>Dikarya</taxon>
        <taxon>Ascomycota</taxon>
        <taxon>Pezizomycotina</taxon>
        <taxon>Dothideomycetes</taxon>
        <taxon>Pleosporomycetidae</taxon>
        <taxon>Pleosporales</taxon>
        <taxon>Sporormiaceae</taxon>
        <taxon>Westerdykella</taxon>
    </lineage>
</organism>
<evidence type="ECO:0000259" key="1">
    <source>
        <dbReference type="PROSITE" id="PS51186"/>
    </source>
</evidence>
<dbReference type="Pfam" id="PF13508">
    <property type="entry name" value="Acetyltransf_7"/>
    <property type="match status" value="1"/>
</dbReference>
<dbReference type="RefSeq" id="XP_033658322.1">
    <property type="nucleotide sequence ID" value="XM_033797316.1"/>
</dbReference>
<feature type="domain" description="N-acetyltransferase" evidence="1">
    <location>
        <begin position="3"/>
        <end position="216"/>
    </location>
</feature>
<dbReference type="GeneID" id="54550491"/>
<dbReference type="AlphaFoldDB" id="A0A6A6JX30"/>
<dbReference type="InterPro" id="IPR016181">
    <property type="entry name" value="Acyl_CoA_acyltransferase"/>
</dbReference>
<dbReference type="Gene3D" id="3.40.630.30">
    <property type="match status" value="1"/>
</dbReference>
<keyword evidence="3" id="KW-1185">Reference proteome</keyword>
<dbReference type="SUPFAM" id="SSF55729">
    <property type="entry name" value="Acyl-CoA N-acyltransferases (Nat)"/>
    <property type="match status" value="1"/>
</dbReference>
<evidence type="ECO:0000313" key="3">
    <source>
        <dbReference type="Proteomes" id="UP000800097"/>
    </source>
</evidence>
<sequence length="222" mass="25186">MVLQLKPMTPSDIPSFVALGAAAFRSGMASLLHPEPHTPEQIQSDIDRHLNTMKNETDAHYLKVVDSELVNDDGTKGKMIAGAKWRINLQERSEEVVKAQMRKIGEDEKVTDAYRDFSAWLEGMRWKWMGTKPFFFLHILCTHPDHHRRGAGGMLVRWGIEQADKEGLPTYLEASEAGKPLYERLGFEEVEVKLYDLSKYGAEGIETNTVMIRKPRTVDGTI</sequence>
<accession>A0A6A6JX30</accession>
<protein>
    <submittedName>
        <fullName evidence="2">Acyl-CoA N-acyltransferase</fullName>
    </submittedName>
</protein>
<evidence type="ECO:0000313" key="2">
    <source>
        <dbReference type="EMBL" id="KAF2280785.1"/>
    </source>
</evidence>
<dbReference type="EMBL" id="ML986484">
    <property type="protein sequence ID" value="KAF2280785.1"/>
    <property type="molecule type" value="Genomic_DNA"/>
</dbReference>
<dbReference type="PANTHER" id="PTHR42791">
    <property type="entry name" value="GNAT FAMILY ACETYLTRANSFERASE"/>
    <property type="match status" value="1"/>
</dbReference>
<reference evidence="2" key="1">
    <citation type="journal article" date="2020" name="Stud. Mycol.">
        <title>101 Dothideomycetes genomes: a test case for predicting lifestyles and emergence of pathogens.</title>
        <authorList>
            <person name="Haridas S."/>
            <person name="Albert R."/>
            <person name="Binder M."/>
            <person name="Bloem J."/>
            <person name="Labutti K."/>
            <person name="Salamov A."/>
            <person name="Andreopoulos B."/>
            <person name="Baker S."/>
            <person name="Barry K."/>
            <person name="Bills G."/>
            <person name="Bluhm B."/>
            <person name="Cannon C."/>
            <person name="Castanera R."/>
            <person name="Culley D."/>
            <person name="Daum C."/>
            <person name="Ezra D."/>
            <person name="Gonzalez J."/>
            <person name="Henrissat B."/>
            <person name="Kuo A."/>
            <person name="Liang C."/>
            <person name="Lipzen A."/>
            <person name="Lutzoni F."/>
            <person name="Magnuson J."/>
            <person name="Mondo S."/>
            <person name="Nolan M."/>
            <person name="Ohm R."/>
            <person name="Pangilinan J."/>
            <person name="Park H.-J."/>
            <person name="Ramirez L."/>
            <person name="Alfaro M."/>
            <person name="Sun H."/>
            <person name="Tritt A."/>
            <person name="Yoshinaga Y."/>
            <person name="Zwiers L.-H."/>
            <person name="Turgeon B."/>
            <person name="Goodwin S."/>
            <person name="Spatafora J."/>
            <person name="Crous P."/>
            <person name="Grigoriev I."/>
        </authorList>
    </citation>
    <scope>NUCLEOTIDE SEQUENCE</scope>
    <source>
        <strain evidence="2">CBS 379.55</strain>
    </source>
</reference>
<dbReference type="OrthoDB" id="2115692at2759"/>
<dbReference type="CDD" id="cd04301">
    <property type="entry name" value="NAT_SF"/>
    <property type="match status" value="1"/>
</dbReference>
<dbReference type="GO" id="GO:0016747">
    <property type="term" value="F:acyltransferase activity, transferring groups other than amino-acyl groups"/>
    <property type="evidence" value="ECO:0007669"/>
    <property type="project" value="InterPro"/>
</dbReference>
<keyword evidence="2" id="KW-0808">Transferase</keyword>
<dbReference type="PANTHER" id="PTHR42791:SF14">
    <property type="entry name" value="N-ACETYLTRANSFERASE DOMAIN-CONTAINING PROTEIN"/>
    <property type="match status" value="1"/>
</dbReference>
<gene>
    <name evidence="2" type="ORF">EI97DRAFT_428888</name>
</gene>
<proteinExistence type="predicted"/>
<keyword evidence="2" id="KW-0012">Acyltransferase</keyword>
<dbReference type="Proteomes" id="UP000800097">
    <property type="component" value="Unassembled WGS sequence"/>
</dbReference>
<dbReference type="PROSITE" id="PS51186">
    <property type="entry name" value="GNAT"/>
    <property type="match status" value="1"/>
</dbReference>
<dbReference type="InterPro" id="IPR052523">
    <property type="entry name" value="Trichothecene_AcTrans"/>
</dbReference>
<dbReference type="InterPro" id="IPR000182">
    <property type="entry name" value="GNAT_dom"/>
</dbReference>